<evidence type="ECO:0000313" key="15">
    <source>
        <dbReference type="Proteomes" id="UP000261257"/>
    </source>
</evidence>
<keyword evidence="3 9" id="KW-0813">Transport</keyword>
<dbReference type="RefSeq" id="WP_006772926.1">
    <property type="nucleotide sequence ID" value="NZ_CAJKZF010000019.1"/>
</dbReference>
<evidence type="ECO:0000256" key="7">
    <source>
        <dbReference type="ARBA" id="ARBA00022989"/>
    </source>
</evidence>
<sequence>MNKEKGKRILKALPAHILVGLWSVFTIVVIGWIVLASFSTTKEIFTDKLLHSGFHIENYIKALFANDALLNLVNSVIYTVPSCILIILFSAPAAYALQRYVFRGNRFLQKLMVIGMGIPSVMIIMPLISVVNAIGMTNSRLTLIILYTATSIPFTTYFLMSYYNNISVTYEEAAAIDGCGPIRTFWSIIFPLIQPAIVTVTIFNFIGKWNEYFMALVFANDKKLKSIGVGLYSTIQSMVTTGDYAGMFASVVIVFMPTLLIYIFMADKIVSGVSQGGLKG</sequence>
<evidence type="ECO:0000256" key="3">
    <source>
        <dbReference type="ARBA" id="ARBA00022448"/>
    </source>
</evidence>
<feature type="transmembrane region" description="Helical" evidence="9">
    <location>
        <begin position="184"/>
        <end position="206"/>
    </location>
</feature>
<keyword evidence="4" id="KW-1003">Cell membrane</keyword>
<evidence type="ECO:0000313" key="11">
    <source>
        <dbReference type="EMBL" id="MUB62927.1"/>
    </source>
</evidence>
<keyword evidence="7 9" id="KW-1133">Transmembrane helix</keyword>
<evidence type="ECO:0000256" key="8">
    <source>
        <dbReference type="ARBA" id="ARBA00023136"/>
    </source>
</evidence>
<feature type="domain" description="ABC transmembrane type-1" evidence="10">
    <location>
        <begin position="72"/>
        <end position="265"/>
    </location>
</feature>
<name>A0A3E4U3J6_9FIRM</name>
<dbReference type="Proteomes" id="UP000261023">
    <property type="component" value="Unassembled WGS sequence"/>
</dbReference>
<dbReference type="GO" id="GO:0055085">
    <property type="term" value="P:transmembrane transport"/>
    <property type="evidence" value="ECO:0007669"/>
    <property type="project" value="InterPro"/>
</dbReference>
<evidence type="ECO:0000313" key="13">
    <source>
        <dbReference type="EMBL" id="RGM00586.1"/>
    </source>
</evidence>
<evidence type="ECO:0000259" key="10">
    <source>
        <dbReference type="PROSITE" id="PS50928"/>
    </source>
</evidence>
<evidence type="ECO:0000256" key="4">
    <source>
        <dbReference type="ARBA" id="ARBA00022475"/>
    </source>
</evidence>
<evidence type="ECO:0000256" key="6">
    <source>
        <dbReference type="ARBA" id="ARBA00022692"/>
    </source>
</evidence>
<reference evidence="14 15" key="1">
    <citation type="submission" date="2018-08" db="EMBL/GenBank/DDBJ databases">
        <title>A genome reference for cultivated species of the human gut microbiota.</title>
        <authorList>
            <person name="Zou Y."/>
            <person name="Xue W."/>
            <person name="Luo G."/>
        </authorList>
    </citation>
    <scope>NUCLEOTIDE SEQUENCE [LARGE SCALE GENOMIC DNA]</scope>
    <source>
        <strain evidence="12 14">AF19-13AC</strain>
        <strain evidence="13 15">TF05-11AC</strain>
    </source>
</reference>
<evidence type="ECO:0000256" key="2">
    <source>
        <dbReference type="ARBA" id="ARBA00009047"/>
    </source>
</evidence>
<feature type="transmembrane region" description="Helical" evidence="9">
    <location>
        <begin position="110"/>
        <end position="135"/>
    </location>
</feature>
<dbReference type="GO" id="GO:0005886">
    <property type="term" value="C:plasma membrane"/>
    <property type="evidence" value="ECO:0007669"/>
    <property type="project" value="UniProtKB-SubCell"/>
</dbReference>
<evidence type="ECO:0000256" key="5">
    <source>
        <dbReference type="ARBA" id="ARBA00022597"/>
    </source>
</evidence>
<comment type="similarity">
    <text evidence="2">Belongs to the binding-protein-dependent transport system permease family. MalFG subfamily.</text>
</comment>
<dbReference type="SUPFAM" id="SSF161098">
    <property type="entry name" value="MetI-like"/>
    <property type="match status" value="1"/>
</dbReference>
<dbReference type="EMBL" id="WNME01000004">
    <property type="protein sequence ID" value="MUB62927.1"/>
    <property type="molecule type" value="Genomic_DNA"/>
</dbReference>
<keyword evidence="5" id="KW-0762">Sugar transport</keyword>
<dbReference type="PROSITE" id="PS50928">
    <property type="entry name" value="ABC_TM1"/>
    <property type="match status" value="1"/>
</dbReference>
<dbReference type="Proteomes" id="UP000434223">
    <property type="component" value="Unassembled WGS sequence"/>
</dbReference>
<reference evidence="11 16" key="2">
    <citation type="submission" date="2019-09" db="EMBL/GenBank/DDBJ databases">
        <title>Draft genome sequencing of Hungatella hathewayi 123Y-2.</title>
        <authorList>
            <person name="Lv Q."/>
            <person name="Li S."/>
        </authorList>
    </citation>
    <scope>NUCLEOTIDE SEQUENCE [LARGE SCALE GENOMIC DNA]</scope>
    <source>
        <strain evidence="11 16">123Y-2</strain>
    </source>
</reference>
<evidence type="ECO:0000256" key="9">
    <source>
        <dbReference type="RuleBase" id="RU363032"/>
    </source>
</evidence>
<dbReference type="Proteomes" id="UP000261257">
    <property type="component" value="Unassembled WGS sequence"/>
</dbReference>
<dbReference type="PANTHER" id="PTHR32243:SF50">
    <property type="entry name" value="MALTOSE_MALTODEXTRIN TRANSPORT SYSTEM PERMEASE PROTEIN MALG"/>
    <property type="match status" value="1"/>
</dbReference>
<dbReference type="PANTHER" id="PTHR32243">
    <property type="entry name" value="MALTOSE TRANSPORT SYSTEM PERMEASE-RELATED"/>
    <property type="match status" value="1"/>
</dbReference>
<evidence type="ECO:0000313" key="14">
    <source>
        <dbReference type="Proteomes" id="UP000261023"/>
    </source>
</evidence>
<dbReference type="InterPro" id="IPR050901">
    <property type="entry name" value="BP-dep_ABC_trans_perm"/>
</dbReference>
<evidence type="ECO:0000256" key="1">
    <source>
        <dbReference type="ARBA" id="ARBA00004651"/>
    </source>
</evidence>
<dbReference type="OrthoDB" id="156617at2"/>
<evidence type="ECO:0000313" key="16">
    <source>
        <dbReference type="Proteomes" id="UP000434223"/>
    </source>
</evidence>
<accession>A0A3E4U3J6</accession>
<dbReference type="EMBL" id="QSSQ01000025">
    <property type="protein sequence ID" value="RGM00586.1"/>
    <property type="molecule type" value="Genomic_DNA"/>
</dbReference>
<dbReference type="EMBL" id="QTJW01000004">
    <property type="protein sequence ID" value="RGD71424.1"/>
    <property type="molecule type" value="Genomic_DNA"/>
</dbReference>
<evidence type="ECO:0000313" key="12">
    <source>
        <dbReference type="EMBL" id="RGD71424.1"/>
    </source>
</evidence>
<feature type="transmembrane region" description="Helical" evidence="9">
    <location>
        <begin position="244"/>
        <end position="265"/>
    </location>
</feature>
<feature type="transmembrane region" description="Helical" evidence="9">
    <location>
        <begin position="76"/>
        <end position="98"/>
    </location>
</feature>
<comment type="subcellular location">
    <subcellularLocation>
        <location evidence="1 9">Cell membrane</location>
        <topology evidence="1 9">Multi-pass membrane protein</topology>
    </subcellularLocation>
</comment>
<feature type="transmembrane region" description="Helical" evidence="9">
    <location>
        <begin position="12"/>
        <end position="35"/>
    </location>
</feature>
<dbReference type="Gene3D" id="1.10.3720.10">
    <property type="entry name" value="MetI-like"/>
    <property type="match status" value="1"/>
</dbReference>
<comment type="caution">
    <text evidence="13">The sequence shown here is derived from an EMBL/GenBank/DDBJ whole genome shotgun (WGS) entry which is preliminary data.</text>
</comment>
<organism evidence="13 15">
    <name type="scientific">Hungatella hathewayi</name>
    <dbReference type="NCBI Taxonomy" id="154046"/>
    <lineage>
        <taxon>Bacteria</taxon>
        <taxon>Bacillati</taxon>
        <taxon>Bacillota</taxon>
        <taxon>Clostridia</taxon>
        <taxon>Lachnospirales</taxon>
        <taxon>Lachnospiraceae</taxon>
        <taxon>Hungatella</taxon>
    </lineage>
</organism>
<proteinExistence type="inferred from homology"/>
<dbReference type="GeneID" id="93147950"/>
<protein>
    <submittedName>
        <fullName evidence="11">ABC transporter permease subunit</fullName>
    </submittedName>
    <submittedName>
        <fullName evidence="13">Carbohydrate ABC transporter permease</fullName>
    </submittedName>
</protein>
<gene>
    <name evidence="12" type="ORF">DWX31_07530</name>
    <name evidence="13" type="ORF">DXC39_20810</name>
    <name evidence="11" type="ORF">GNE07_07635</name>
</gene>
<keyword evidence="8 9" id="KW-0472">Membrane</keyword>
<dbReference type="CDD" id="cd06261">
    <property type="entry name" value="TM_PBP2"/>
    <property type="match status" value="1"/>
</dbReference>
<dbReference type="AlphaFoldDB" id="A0A3E4U3J6"/>
<feature type="transmembrane region" description="Helical" evidence="9">
    <location>
        <begin position="141"/>
        <end position="163"/>
    </location>
</feature>
<dbReference type="Pfam" id="PF00528">
    <property type="entry name" value="BPD_transp_1"/>
    <property type="match status" value="1"/>
</dbReference>
<dbReference type="InterPro" id="IPR035906">
    <property type="entry name" value="MetI-like_sf"/>
</dbReference>
<dbReference type="InterPro" id="IPR000515">
    <property type="entry name" value="MetI-like"/>
</dbReference>
<keyword evidence="6 9" id="KW-0812">Transmembrane</keyword>